<dbReference type="STRING" id="348151.IV55_GL001419"/>
<dbReference type="GO" id="GO:0042626">
    <property type="term" value="F:ATPase-coupled transmembrane transporter activity"/>
    <property type="evidence" value="ECO:0007669"/>
    <property type="project" value="TreeGrafter"/>
</dbReference>
<protein>
    <submittedName>
        <fullName evidence="10">ABC transporter ATP-binding protein</fullName>
    </submittedName>
    <submittedName>
        <fullName evidence="11">Polyamine-transporting ATPase</fullName>
    </submittedName>
</protein>
<dbReference type="InterPro" id="IPR015856">
    <property type="entry name" value="ABC_transpr_CbiO/EcfA_su"/>
</dbReference>
<comment type="similarity">
    <text evidence="2">Belongs to the ABC transporter superfamily.</text>
</comment>
<proteinExistence type="inferred from homology"/>
<dbReference type="InterPro" id="IPR003593">
    <property type="entry name" value="AAA+_ATPase"/>
</dbReference>
<evidence type="ECO:0000256" key="2">
    <source>
        <dbReference type="ARBA" id="ARBA00005417"/>
    </source>
</evidence>
<dbReference type="EMBL" id="BJUD01000023">
    <property type="protein sequence ID" value="GEK28921.1"/>
    <property type="molecule type" value="Genomic_DNA"/>
</dbReference>
<evidence type="ECO:0000256" key="4">
    <source>
        <dbReference type="ARBA" id="ARBA00022475"/>
    </source>
</evidence>
<dbReference type="SMART" id="SM00382">
    <property type="entry name" value="AAA"/>
    <property type="match status" value="2"/>
</dbReference>
<dbReference type="GO" id="GO:0016887">
    <property type="term" value="F:ATP hydrolysis activity"/>
    <property type="evidence" value="ECO:0007669"/>
    <property type="project" value="InterPro"/>
</dbReference>
<comment type="subcellular location">
    <subcellularLocation>
        <location evidence="1">Cell membrane</location>
        <topology evidence="1">Peripheral membrane protein</topology>
    </subcellularLocation>
</comment>
<dbReference type="PROSITE" id="PS00211">
    <property type="entry name" value="ABC_TRANSPORTER_1"/>
    <property type="match status" value="1"/>
</dbReference>
<evidence type="ECO:0000256" key="5">
    <source>
        <dbReference type="ARBA" id="ARBA00022741"/>
    </source>
</evidence>
<dbReference type="Pfam" id="PF00005">
    <property type="entry name" value="ABC_tran"/>
    <property type="match status" value="2"/>
</dbReference>
<dbReference type="PANTHER" id="PTHR43553">
    <property type="entry name" value="HEAVY METAL TRANSPORTER"/>
    <property type="match status" value="1"/>
</dbReference>
<dbReference type="EMBL" id="JQCB01000004">
    <property type="protein sequence ID" value="KRN96447.1"/>
    <property type="molecule type" value="Genomic_DNA"/>
</dbReference>
<dbReference type="PATRIC" id="fig|348151.3.peg.1457"/>
<evidence type="ECO:0000313" key="11">
    <source>
        <dbReference type="EMBL" id="KRN96447.1"/>
    </source>
</evidence>
<gene>
    <name evidence="11" type="ORF">IV55_GL001419</name>
    <name evidence="10" type="ORF">LSI01_12320</name>
</gene>
<keyword evidence="6 10" id="KW-0067">ATP-binding</keyword>
<dbReference type="GO" id="GO:0005524">
    <property type="term" value="F:ATP binding"/>
    <property type="evidence" value="ECO:0007669"/>
    <property type="project" value="UniProtKB-KW"/>
</dbReference>
<evidence type="ECO:0000256" key="6">
    <source>
        <dbReference type="ARBA" id="ARBA00022840"/>
    </source>
</evidence>
<keyword evidence="3" id="KW-0813">Transport</keyword>
<keyword evidence="12" id="KW-1185">Reference proteome</keyword>
<dbReference type="Gene3D" id="3.40.50.300">
    <property type="entry name" value="P-loop containing nucleotide triphosphate hydrolases"/>
    <property type="match status" value="2"/>
</dbReference>
<dbReference type="RefSeq" id="WP_057809716.1">
    <property type="nucleotide sequence ID" value="NZ_BJUD01000023.1"/>
</dbReference>
<evidence type="ECO:0000313" key="10">
    <source>
        <dbReference type="EMBL" id="GEK28921.1"/>
    </source>
</evidence>
<evidence type="ECO:0000259" key="9">
    <source>
        <dbReference type="PROSITE" id="PS50893"/>
    </source>
</evidence>
<evidence type="ECO:0000313" key="12">
    <source>
        <dbReference type="Proteomes" id="UP000051139"/>
    </source>
</evidence>
<keyword evidence="8" id="KW-0472">Membrane</keyword>
<sequence length="473" mass="52538">MSIVNLNHVTFKYAKDLPPVINDQTLSFTQGTFNLLTGPSGTGKSTLLKLIAGLYPAFTGFLENGSIHVANQLVAKLTPAKRAPLVAMMFQNPSEQFAMSTPREELVFALENLQVVPTEIPKRVDSALAFADVTDFADRTFTTLSGGEQQKVSLAVIMALDSQVILLDEPFANIDPEARLFLLNRLTELVHDHGKTIIVADHDLADYQKRIDHLFILNEASHQVESATAIVAKARFDEFATQHQQQAIALPVADATPVFELDHFSVGHTTPLIQQDALQLFQQRLTVITGANGSGKSTLFDALVRLQPYFGSAKWTSHEIKRLRRRTYAQRVSLVFQQASSQFLNITMAEEIAFSQQHQLTPDWDKARIADAVQQLNLAGHENQVVYSLSEGQKKKLQVLIMLIMGTETLLLDEPLTGLDLKSVHTVLQLLHDAVHLQKQTVIMITHQLNDVAAYADLHLHLSTKQLAYEATL</sequence>
<dbReference type="CDD" id="cd03225">
    <property type="entry name" value="ABC_cobalt_CbiO_domain1"/>
    <property type="match status" value="2"/>
</dbReference>
<feature type="domain" description="ABC transporter" evidence="9">
    <location>
        <begin position="4"/>
        <end position="244"/>
    </location>
</feature>
<feature type="domain" description="ABC transporter" evidence="9">
    <location>
        <begin position="250"/>
        <end position="473"/>
    </location>
</feature>
<dbReference type="Proteomes" id="UP000321429">
    <property type="component" value="Unassembled WGS sequence"/>
</dbReference>
<dbReference type="Proteomes" id="UP000051139">
    <property type="component" value="Unassembled WGS sequence"/>
</dbReference>
<dbReference type="AlphaFoldDB" id="A0A0R2L3W5"/>
<name>A0A0R2L3W5_9LACO</name>
<dbReference type="InterPro" id="IPR027417">
    <property type="entry name" value="P-loop_NTPase"/>
</dbReference>
<dbReference type="InterPro" id="IPR050095">
    <property type="entry name" value="ECF_ABC_transporter_ATP-bd"/>
</dbReference>
<reference evidence="11 12" key="1">
    <citation type="journal article" date="2015" name="Genome Announc.">
        <title>Expanding the biotechnology potential of lactobacilli through comparative genomics of 213 strains and associated genera.</title>
        <authorList>
            <person name="Sun Z."/>
            <person name="Harris H.M."/>
            <person name="McCann A."/>
            <person name="Guo C."/>
            <person name="Argimon S."/>
            <person name="Zhang W."/>
            <person name="Yang X."/>
            <person name="Jeffery I.B."/>
            <person name="Cooney J.C."/>
            <person name="Kagawa T.F."/>
            <person name="Liu W."/>
            <person name="Song Y."/>
            <person name="Salvetti E."/>
            <person name="Wrobel A."/>
            <person name="Rasinkangas P."/>
            <person name="Parkhill J."/>
            <person name="Rea M.C."/>
            <person name="O'Sullivan O."/>
            <person name="Ritari J."/>
            <person name="Douillard F.P."/>
            <person name="Paul Ross R."/>
            <person name="Yang R."/>
            <person name="Briner A.E."/>
            <person name="Felis G.E."/>
            <person name="de Vos W.M."/>
            <person name="Barrangou R."/>
            <person name="Klaenhammer T.R."/>
            <person name="Caufield P.W."/>
            <person name="Cui Y."/>
            <person name="Zhang H."/>
            <person name="O'Toole P.W."/>
        </authorList>
    </citation>
    <scope>NUCLEOTIDE SEQUENCE [LARGE SCALE GENOMIC DNA]</scope>
    <source>
        <strain evidence="11 12">DSM 22696</strain>
    </source>
</reference>
<dbReference type="PROSITE" id="PS50893">
    <property type="entry name" value="ABC_TRANSPORTER_2"/>
    <property type="match status" value="2"/>
</dbReference>
<reference evidence="10 13" key="2">
    <citation type="submission" date="2019-07" db="EMBL/GenBank/DDBJ databases">
        <title>Whole genome shotgun sequence of Lactobacillus siliginis NBRC 101315.</title>
        <authorList>
            <person name="Hosoyama A."/>
            <person name="Uohara A."/>
            <person name="Ohji S."/>
            <person name="Ichikawa N."/>
        </authorList>
    </citation>
    <scope>NUCLEOTIDE SEQUENCE [LARGE SCALE GENOMIC DNA]</scope>
    <source>
        <strain evidence="10 13">NBRC 101315</strain>
    </source>
</reference>
<organism evidence="11 12">
    <name type="scientific">Furfurilactobacillus siliginis</name>
    <dbReference type="NCBI Taxonomy" id="348151"/>
    <lineage>
        <taxon>Bacteria</taxon>
        <taxon>Bacillati</taxon>
        <taxon>Bacillota</taxon>
        <taxon>Bacilli</taxon>
        <taxon>Lactobacillales</taxon>
        <taxon>Lactobacillaceae</taxon>
        <taxon>Furfurilactobacillus</taxon>
    </lineage>
</organism>
<dbReference type="InterPro" id="IPR017871">
    <property type="entry name" value="ABC_transporter-like_CS"/>
</dbReference>
<evidence type="ECO:0000256" key="1">
    <source>
        <dbReference type="ARBA" id="ARBA00004202"/>
    </source>
</evidence>
<keyword evidence="5" id="KW-0547">Nucleotide-binding</keyword>
<comment type="caution">
    <text evidence="11">The sequence shown here is derived from an EMBL/GenBank/DDBJ whole genome shotgun (WGS) entry which is preliminary data.</text>
</comment>
<evidence type="ECO:0000256" key="7">
    <source>
        <dbReference type="ARBA" id="ARBA00022967"/>
    </source>
</evidence>
<dbReference type="OrthoDB" id="501320at2"/>
<keyword evidence="4" id="KW-1003">Cell membrane</keyword>
<evidence type="ECO:0000313" key="13">
    <source>
        <dbReference type="Proteomes" id="UP000321429"/>
    </source>
</evidence>
<dbReference type="PANTHER" id="PTHR43553:SF27">
    <property type="entry name" value="ENERGY-COUPLING FACTOR TRANSPORTER ATP-BINDING PROTEIN ECFA2"/>
    <property type="match status" value="1"/>
</dbReference>
<accession>A0A0R2L3W5</accession>
<keyword evidence="7" id="KW-1278">Translocase</keyword>
<evidence type="ECO:0000256" key="8">
    <source>
        <dbReference type="ARBA" id="ARBA00023136"/>
    </source>
</evidence>
<dbReference type="SUPFAM" id="SSF52540">
    <property type="entry name" value="P-loop containing nucleoside triphosphate hydrolases"/>
    <property type="match status" value="2"/>
</dbReference>
<evidence type="ECO:0000256" key="3">
    <source>
        <dbReference type="ARBA" id="ARBA00022448"/>
    </source>
</evidence>
<dbReference type="InterPro" id="IPR003439">
    <property type="entry name" value="ABC_transporter-like_ATP-bd"/>
</dbReference>
<dbReference type="GO" id="GO:0043190">
    <property type="term" value="C:ATP-binding cassette (ABC) transporter complex"/>
    <property type="evidence" value="ECO:0007669"/>
    <property type="project" value="TreeGrafter"/>
</dbReference>